<evidence type="ECO:0008006" key="11">
    <source>
        <dbReference type="Google" id="ProtNLM"/>
    </source>
</evidence>
<dbReference type="Pfam" id="PF00905">
    <property type="entry name" value="Transpeptidase"/>
    <property type="match status" value="1"/>
</dbReference>
<feature type="domain" description="Penicillin-binding protein dimerisation" evidence="7">
    <location>
        <begin position="256"/>
        <end position="410"/>
    </location>
</feature>
<feature type="region of interest" description="Disordered" evidence="4">
    <location>
        <begin position="28"/>
        <end position="68"/>
    </location>
</feature>
<keyword evidence="10" id="KW-1185">Reference proteome</keyword>
<dbReference type="InterPro" id="IPR007887">
    <property type="entry name" value="MecA_N"/>
</dbReference>
<dbReference type="PANTHER" id="PTHR30627">
    <property type="entry name" value="PEPTIDOGLYCAN D,D-TRANSPEPTIDASE"/>
    <property type="match status" value="1"/>
</dbReference>
<dbReference type="InterPro" id="IPR050515">
    <property type="entry name" value="Beta-lactam/transpept"/>
</dbReference>
<dbReference type="Pfam" id="PF03717">
    <property type="entry name" value="PBP_dimer"/>
    <property type="match status" value="1"/>
</dbReference>
<dbReference type="InterPro" id="IPR001460">
    <property type="entry name" value="PCN-bd_Tpept"/>
</dbReference>
<feature type="domain" description="NTF2-like N-terminal transpeptidase" evidence="8">
    <location>
        <begin position="137"/>
        <end position="247"/>
    </location>
</feature>
<evidence type="ECO:0000256" key="4">
    <source>
        <dbReference type="SAM" id="MobiDB-lite"/>
    </source>
</evidence>
<dbReference type="SUPFAM" id="SSF56519">
    <property type="entry name" value="Penicillin binding protein dimerisation domain"/>
    <property type="match status" value="1"/>
</dbReference>
<dbReference type="InterPro" id="IPR036138">
    <property type="entry name" value="PBP_dimer_sf"/>
</dbReference>
<evidence type="ECO:0000256" key="3">
    <source>
        <dbReference type="ARBA" id="ARBA00023136"/>
    </source>
</evidence>
<keyword evidence="5" id="KW-1133">Transmembrane helix</keyword>
<dbReference type="EMBL" id="CP042829">
    <property type="protein sequence ID" value="QFG03085.1"/>
    <property type="molecule type" value="Genomic_DNA"/>
</dbReference>
<comment type="similarity">
    <text evidence="2">Belongs to the transpeptidase family.</text>
</comment>
<dbReference type="PANTHER" id="PTHR30627:SF24">
    <property type="entry name" value="PENICILLIN-BINDING PROTEIN 4B"/>
    <property type="match status" value="1"/>
</dbReference>
<keyword evidence="3 5" id="KW-0472">Membrane</keyword>
<evidence type="ECO:0000259" key="7">
    <source>
        <dbReference type="Pfam" id="PF03717"/>
    </source>
</evidence>
<evidence type="ECO:0000259" key="8">
    <source>
        <dbReference type="Pfam" id="PF05223"/>
    </source>
</evidence>
<comment type="subcellular location">
    <subcellularLocation>
        <location evidence="1">Membrane</location>
    </subcellularLocation>
</comment>
<organism evidence="9 10">
    <name type="scientific">Tepidiforma bonchosmolovskayae</name>
    <dbReference type="NCBI Taxonomy" id="2601677"/>
    <lineage>
        <taxon>Bacteria</taxon>
        <taxon>Bacillati</taxon>
        <taxon>Chloroflexota</taxon>
        <taxon>Tepidiformia</taxon>
        <taxon>Tepidiformales</taxon>
        <taxon>Tepidiformaceae</taxon>
        <taxon>Tepidiforma</taxon>
    </lineage>
</organism>
<feature type="compositionally biased region" description="Pro residues" evidence="4">
    <location>
        <begin position="48"/>
        <end position="65"/>
    </location>
</feature>
<evidence type="ECO:0000313" key="10">
    <source>
        <dbReference type="Proteomes" id="UP000326331"/>
    </source>
</evidence>
<evidence type="ECO:0000313" key="9">
    <source>
        <dbReference type="EMBL" id="QFG03085.1"/>
    </source>
</evidence>
<dbReference type="Proteomes" id="UP000326331">
    <property type="component" value="Chromosome"/>
</dbReference>
<evidence type="ECO:0000259" key="6">
    <source>
        <dbReference type="Pfam" id="PF00905"/>
    </source>
</evidence>
<evidence type="ECO:0000256" key="2">
    <source>
        <dbReference type="ARBA" id="ARBA00007171"/>
    </source>
</evidence>
<gene>
    <name evidence="9" type="ORF">Tbon_07175</name>
</gene>
<feature type="transmembrane region" description="Helical" evidence="5">
    <location>
        <begin position="97"/>
        <end position="120"/>
    </location>
</feature>
<dbReference type="InterPro" id="IPR032710">
    <property type="entry name" value="NTF2-like_dom_sf"/>
</dbReference>
<reference evidence="9 10" key="1">
    <citation type="submission" date="2019-10" db="EMBL/GenBank/DDBJ databases">
        <title>Thermopilla bonchosmolovskayae gen. nov., sp. nov., a moderately thermophilic Chloroflexi bacterium from a Chukotka hot spring (Arctic, Russia), representing a novel classis Thermopillaia, which include previously uncultivated lineage OLB14.</title>
        <authorList>
            <person name="Kochetkova T.V."/>
            <person name="Zayulina K.S."/>
            <person name="Zhigarkov V.S."/>
            <person name="Minaev N.V."/>
            <person name="Novikov A."/>
            <person name="Toshchakov S.V."/>
            <person name="Elcheninov A.G."/>
            <person name="Kublanov I.V."/>
        </authorList>
    </citation>
    <scope>NUCLEOTIDE SEQUENCE [LARGE SCALE GENOMIC DNA]</scope>
    <source>
        <strain evidence="9 10">3753O</strain>
    </source>
</reference>
<dbReference type="Pfam" id="PF05223">
    <property type="entry name" value="MecA_N"/>
    <property type="match status" value="1"/>
</dbReference>
<dbReference type="InterPro" id="IPR005311">
    <property type="entry name" value="PBP_dimer"/>
</dbReference>
<sequence length="770" mass="80566">MSRRSAYCAAVANAWMYDWLVSSAGSELNPSSTVRGSPAGSGRTTVGPGPPGPAPGVPEPLPLPLPQAVKASPVSASSAATIQLAGTHEERRMPVRAVFLAAIIIGLLAGGAVAGARWAASRGGSDSPSAAAPEPGSPAAAAAEFAAAWAAGDLQALYLLLSPAAQRTYSYEAFADAYRTFEEQVTVTQTAVRAADVNGSAARLDVRLATAYFGTLEYSTALPLVPAPGRYLVEWTPAVIHPRLAGGYAFSSVIQRPVRGTIYDRNGIELAVTREIRHVGLNRGVITDRPGLEAALLAFGFTREQVDAAFASPAPLNHRVRVGPIPDDRVEEANRLLRPFQGVIIYVETQRVHPLGPAAAHVVGYTREYTAEELKARAGQGFRPGDRVGAAGLEAVFNDRLAGSIGAELRLIGPDGAVAEVLISRPFRQGEDLRTTLDAPTLQRAYERLGGRAGAAVVVDPATNGLLALVSSPSFDPDAFERGDAAALAAITAAPGAPLANRAATGLYSAGSTFKLVTGAAGMVYLGLTPNDRLDCGAIWYGVDPPRRNWEGSQGSLTIAEALMRSCNPVFYEIALRLYNQFDDALAAMARQFGFGAPTGTLGVVEEAGLVPDAAWKRRTTGQPWYPGDEVNLGIGQGDLLITPLQLANAYSTFVTGQLRTPRLLEEAEATVRGTLPLTPEQHAHLMRGLELVTGPRGTAAAAFALAGYTDFAGKSGTAEDAGAQQHVLFVAMRPAKQPRAIAAVVLDDGKSGSIEAGPIARDILLAALR</sequence>
<dbReference type="InterPro" id="IPR012338">
    <property type="entry name" value="Beta-lactam/transpept-like"/>
</dbReference>
<dbReference type="Gene3D" id="3.40.710.10">
    <property type="entry name" value="DD-peptidase/beta-lactamase superfamily"/>
    <property type="match status" value="1"/>
</dbReference>
<name>A0ABX6C4B8_9CHLR</name>
<dbReference type="SUPFAM" id="SSF54427">
    <property type="entry name" value="NTF2-like"/>
    <property type="match status" value="1"/>
</dbReference>
<evidence type="ECO:0000256" key="5">
    <source>
        <dbReference type="SAM" id="Phobius"/>
    </source>
</evidence>
<dbReference type="Gene3D" id="3.10.450.100">
    <property type="entry name" value="NTF2-like, domain 1"/>
    <property type="match status" value="1"/>
</dbReference>
<dbReference type="Gene3D" id="3.30.1390.30">
    <property type="entry name" value="Penicillin-binding protein 2a, domain 3"/>
    <property type="match status" value="1"/>
</dbReference>
<evidence type="ECO:0000256" key="1">
    <source>
        <dbReference type="ARBA" id="ARBA00004370"/>
    </source>
</evidence>
<keyword evidence="5" id="KW-0812">Transmembrane</keyword>
<feature type="domain" description="Penicillin-binding protein transpeptidase" evidence="6">
    <location>
        <begin position="454"/>
        <end position="765"/>
    </location>
</feature>
<accession>A0ABX6C4B8</accession>
<dbReference type="SUPFAM" id="SSF56601">
    <property type="entry name" value="beta-lactamase/transpeptidase-like"/>
    <property type="match status" value="1"/>
</dbReference>
<proteinExistence type="inferred from homology"/>
<dbReference type="Gene3D" id="3.90.1310.10">
    <property type="entry name" value="Penicillin-binding protein 2a (Domain 2)"/>
    <property type="match status" value="1"/>
</dbReference>
<protein>
    <recommendedName>
        <fullName evidence="11">Penicillin-binding protein 2</fullName>
    </recommendedName>
</protein>